<feature type="transmembrane region" description="Helical" evidence="1">
    <location>
        <begin position="276"/>
        <end position="297"/>
    </location>
</feature>
<dbReference type="Pfam" id="PF05145">
    <property type="entry name" value="AbrB"/>
    <property type="match status" value="1"/>
</dbReference>
<feature type="transmembrane region" description="Helical" evidence="1">
    <location>
        <begin position="340"/>
        <end position="357"/>
    </location>
</feature>
<feature type="transmembrane region" description="Helical" evidence="1">
    <location>
        <begin position="90"/>
        <end position="112"/>
    </location>
</feature>
<reference evidence="2 3" key="1">
    <citation type="submission" date="2018-11" db="EMBL/GenBank/DDBJ databases">
        <title>Sequencing the genomes of 1000 actinobacteria strains.</title>
        <authorList>
            <person name="Klenk H.-P."/>
        </authorList>
    </citation>
    <scope>NUCLEOTIDE SEQUENCE [LARGE SCALE GENOMIC DNA]</scope>
    <source>
        <strain evidence="2 3">DSM 44254</strain>
    </source>
</reference>
<name>A0A3N1D3B8_9ACTN</name>
<dbReference type="NCBIfam" id="TIGR03082">
    <property type="entry name" value="Gneg_AbrB_dup"/>
    <property type="match status" value="2"/>
</dbReference>
<dbReference type="PANTHER" id="PTHR38457:SF1">
    <property type="entry name" value="REGULATOR ABRB-RELATED"/>
    <property type="match status" value="1"/>
</dbReference>
<keyword evidence="1" id="KW-1133">Transmembrane helix</keyword>
<evidence type="ECO:0000313" key="2">
    <source>
        <dbReference type="EMBL" id="ROO87548.1"/>
    </source>
</evidence>
<dbReference type="PANTHER" id="PTHR38457">
    <property type="entry name" value="REGULATOR ABRB-RELATED"/>
    <property type="match status" value="1"/>
</dbReference>
<feature type="transmembrane region" description="Helical" evidence="1">
    <location>
        <begin position="60"/>
        <end position="78"/>
    </location>
</feature>
<dbReference type="PIRSF" id="PIRSF038991">
    <property type="entry name" value="Protein_AbrB"/>
    <property type="match status" value="1"/>
</dbReference>
<keyword evidence="1" id="KW-0812">Transmembrane</keyword>
<feature type="transmembrane region" description="Helical" evidence="1">
    <location>
        <begin position="35"/>
        <end position="53"/>
    </location>
</feature>
<keyword evidence="1" id="KW-0472">Membrane</keyword>
<keyword evidence="3" id="KW-1185">Reference proteome</keyword>
<sequence>MRQRSLDFLVWGAILAAMAAVGELGELGEPVIPSPHLLMPLACGMLAALNGLVRDHRPPAILSRGCQALLGVLIGSYLDTSALSEVVGEAAPLVTVTLATLVICQAAAWFMVRFNGMDRATATLGMTAGGSAAAIASAEDLGADGRQVAFMQYLRLVLIVVSTPMLLSWFLSAPRPAPGGAPAGTSWPLVSGPDQLHGLLVLAGIAVAGQITGRVLRLPSPATLGPMLMAALVTVTGLAHGFAPQGALRTVLFTTVGLEVGLRFSRRTVWRLRRILPATLLCTVIVSAACGTLAWVVSRFTRIPFADSYLATTPGGINAVLATASSMHADVPLVSSVQGLRLFAVALIAPVVIKLTLRVWTRRQRGPGPSA</sequence>
<evidence type="ECO:0000313" key="3">
    <source>
        <dbReference type="Proteomes" id="UP000272400"/>
    </source>
</evidence>
<gene>
    <name evidence="2" type="ORF">EDD29_5158</name>
</gene>
<feature type="transmembrane region" description="Helical" evidence="1">
    <location>
        <begin position="223"/>
        <end position="240"/>
    </location>
</feature>
<dbReference type="AlphaFoldDB" id="A0A3N1D3B8"/>
<dbReference type="Proteomes" id="UP000272400">
    <property type="component" value="Unassembled WGS sequence"/>
</dbReference>
<dbReference type="GO" id="GO:0016020">
    <property type="term" value="C:membrane"/>
    <property type="evidence" value="ECO:0007669"/>
    <property type="project" value="InterPro"/>
</dbReference>
<feature type="transmembrane region" description="Helical" evidence="1">
    <location>
        <begin position="153"/>
        <end position="171"/>
    </location>
</feature>
<dbReference type="InterPro" id="IPR007820">
    <property type="entry name" value="AbrB_fam"/>
</dbReference>
<evidence type="ECO:0008006" key="4">
    <source>
        <dbReference type="Google" id="ProtNLM"/>
    </source>
</evidence>
<dbReference type="InterPro" id="IPR017516">
    <property type="entry name" value="AbrB_dup"/>
</dbReference>
<dbReference type="EMBL" id="RJKE01000001">
    <property type="protein sequence ID" value="ROO87548.1"/>
    <property type="molecule type" value="Genomic_DNA"/>
</dbReference>
<evidence type="ECO:0000256" key="1">
    <source>
        <dbReference type="SAM" id="Phobius"/>
    </source>
</evidence>
<proteinExistence type="predicted"/>
<organism evidence="2 3">
    <name type="scientific">Actinocorallia herbida</name>
    <dbReference type="NCBI Taxonomy" id="58109"/>
    <lineage>
        <taxon>Bacteria</taxon>
        <taxon>Bacillati</taxon>
        <taxon>Actinomycetota</taxon>
        <taxon>Actinomycetes</taxon>
        <taxon>Streptosporangiales</taxon>
        <taxon>Thermomonosporaceae</taxon>
        <taxon>Actinocorallia</taxon>
    </lineage>
</organism>
<dbReference type="GO" id="GO:0010468">
    <property type="term" value="P:regulation of gene expression"/>
    <property type="evidence" value="ECO:0007669"/>
    <property type="project" value="InterPro"/>
</dbReference>
<protein>
    <recommendedName>
        <fullName evidence="4">AbrB family transcriptional regulator</fullName>
    </recommendedName>
</protein>
<comment type="caution">
    <text evidence="2">The sequence shown here is derived from an EMBL/GenBank/DDBJ whole genome shotgun (WGS) entry which is preliminary data.</text>
</comment>
<accession>A0A3N1D3B8</accession>